<accession>A0ABY2JB40</accession>
<evidence type="ECO:0000313" key="3">
    <source>
        <dbReference type="Proteomes" id="UP000297851"/>
    </source>
</evidence>
<name>A0ABY2JB40_9MICO</name>
<feature type="compositionally biased region" description="Low complexity" evidence="1">
    <location>
        <begin position="85"/>
        <end position="96"/>
    </location>
</feature>
<evidence type="ECO:0000313" key="2">
    <source>
        <dbReference type="EMBL" id="TFD02173.1"/>
    </source>
</evidence>
<dbReference type="Proteomes" id="UP000297851">
    <property type="component" value="Unassembled WGS sequence"/>
</dbReference>
<evidence type="ECO:0000256" key="1">
    <source>
        <dbReference type="SAM" id="MobiDB-lite"/>
    </source>
</evidence>
<dbReference type="RefSeq" id="WP_134373959.1">
    <property type="nucleotide sequence ID" value="NZ_SOGO01000027.1"/>
</dbReference>
<dbReference type="EMBL" id="SOGO01000027">
    <property type="protein sequence ID" value="TFD02173.1"/>
    <property type="molecule type" value="Genomic_DNA"/>
</dbReference>
<sequence length="125" mass="13112">MGLIQEKTDAGGWAPRESGARIAASVDSPELATPLRPVPVAGHPEYAGDLADTPIPVFLGGPAVRTIEVANPLDGPAETVTVPDRSSPAAGRSPSRCTTVRRHRSELGGRAPAPRHPFSERRHSP</sequence>
<reference evidence="2 3" key="1">
    <citation type="submission" date="2019-03" db="EMBL/GenBank/DDBJ databases">
        <title>Genomics of glacier-inhabiting Cryobacterium strains.</title>
        <authorList>
            <person name="Liu Q."/>
            <person name="Xin Y.-H."/>
        </authorList>
    </citation>
    <scope>NUCLEOTIDE SEQUENCE [LARGE SCALE GENOMIC DNA]</scope>
    <source>
        <strain evidence="2 3">TMT2-16</strain>
    </source>
</reference>
<gene>
    <name evidence="2" type="ORF">E3T25_09800</name>
</gene>
<organism evidence="2 3">
    <name type="scientific">Cryobacterium sandaracinum</name>
    <dbReference type="NCBI Taxonomy" id="1259247"/>
    <lineage>
        <taxon>Bacteria</taxon>
        <taxon>Bacillati</taxon>
        <taxon>Actinomycetota</taxon>
        <taxon>Actinomycetes</taxon>
        <taxon>Micrococcales</taxon>
        <taxon>Microbacteriaceae</taxon>
        <taxon>Cryobacterium</taxon>
    </lineage>
</organism>
<proteinExistence type="predicted"/>
<protein>
    <submittedName>
        <fullName evidence="2">Uncharacterized protein</fullName>
    </submittedName>
</protein>
<feature type="region of interest" description="Disordered" evidence="1">
    <location>
        <begin position="74"/>
        <end position="125"/>
    </location>
</feature>
<keyword evidence="3" id="KW-1185">Reference proteome</keyword>
<comment type="caution">
    <text evidence="2">The sequence shown here is derived from an EMBL/GenBank/DDBJ whole genome shotgun (WGS) entry which is preliminary data.</text>
</comment>